<gene>
    <name evidence="1" type="ORF">DVH24_026632</name>
</gene>
<organism evidence="1 2">
    <name type="scientific">Malus domestica</name>
    <name type="common">Apple</name>
    <name type="synonym">Pyrus malus</name>
    <dbReference type="NCBI Taxonomy" id="3750"/>
    <lineage>
        <taxon>Eukaryota</taxon>
        <taxon>Viridiplantae</taxon>
        <taxon>Streptophyta</taxon>
        <taxon>Embryophyta</taxon>
        <taxon>Tracheophyta</taxon>
        <taxon>Spermatophyta</taxon>
        <taxon>Magnoliopsida</taxon>
        <taxon>eudicotyledons</taxon>
        <taxon>Gunneridae</taxon>
        <taxon>Pentapetalae</taxon>
        <taxon>rosids</taxon>
        <taxon>fabids</taxon>
        <taxon>Rosales</taxon>
        <taxon>Rosaceae</taxon>
        <taxon>Amygdaloideae</taxon>
        <taxon>Maleae</taxon>
        <taxon>Malus</taxon>
    </lineage>
</organism>
<evidence type="ECO:0000313" key="1">
    <source>
        <dbReference type="EMBL" id="RXI02102.1"/>
    </source>
</evidence>
<dbReference type="InterPro" id="IPR012881">
    <property type="entry name" value="DUF1685"/>
</dbReference>
<dbReference type="EMBL" id="RDQH01000330">
    <property type="protein sequence ID" value="RXI02102.1"/>
    <property type="molecule type" value="Genomic_DNA"/>
</dbReference>
<proteinExistence type="predicted"/>
<dbReference type="Pfam" id="PF07939">
    <property type="entry name" value="DUF1685"/>
    <property type="match status" value="1"/>
</dbReference>
<reference evidence="1 2" key="1">
    <citation type="submission" date="2018-10" db="EMBL/GenBank/DDBJ databases">
        <title>A high-quality apple genome assembly.</title>
        <authorList>
            <person name="Hu J."/>
        </authorList>
    </citation>
    <scope>NUCLEOTIDE SEQUENCE [LARGE SCALE GENOMIC DNA]</scope>
    <source>
        <strain evidence="2">cv. HFTH1</strain>
        <tissue evidence="1">Young leaf</tissue>
    </source>
</reference>
<dbReference type="STRING" id="3750.A0A498K9L4"/>
<accession>A0A498K9L4</accession>
<dbReference type="Proteomes" id="UP000290289">
    <property type="component" value="Chromosome 4"/>
</dbReference>
<dbReference type="PANTHER" id="PTHR31865:SF1">
    <property type="entry name" value="INSERTASE, PUTATIVE (DUF1685)-RELATED"/>
    <property type="match status" value="1"/>
</dbReference>
<comment type="caution">
    <text evidence="1">The sequence shown here is derived from an EMBL/GenBank/DDBJ whole genome shotgun (WGS) entry which is preliminary data.</text>
</comment>
<dbReference type="AlphaFoldDB" id="A0A498K9L4"/>
<name>A0A498K9L4_MALDO</name>
<protein>
    <recommendedName>
        <fullName evidence="3">DUF1685 domain-containing protein</fullName>
    </recommendedName>
</protein>
<evidence type="ECO:0000313" key="2">
    <source>
        <dbReference type="Proteomes" id="UP000290289"/>
    </source>
</evidence>
<dbReference type="PANTHER" id="PTHR31865">
    <property type="entry name" value="OSJNBA0071G03.3 PROTEIN"/>
    <property type="match status" value="1"/>
</dbReference>
<sequence length="180" mass="20151">MLPLGSHVASPRPLDFNGNNFRTVGFPTRLWSPDAYRDEAWHRRKKINGRSNLQRSKSVTDEDLDELKACIELGFRFDSPKSDKRLADTLPALGLYYAVNKKYCDSVSNKSTATTTTLTPSECDSVTSSQRDVHGESAEHLWETIAGKGQFKTLVTNLWSSLAGRGRLKSHIVHCQVLQV</sequence>
<evidence type="ECO:0008006" key="3">
    <source>
        <dbReference type="Google" id="ProtNLM"/>
    </source>
</evidence>
<keyword evidence="2" id="KW-1185">Reference proteome</keyword>